<protein>
    <submittedName>
        <fullName evidence="1">Uncharacterized protein</fullName>
    </submittedName>
</protein>
<dbReference type="RefSeq" id="WP_369272366.1">
    <property type="nucleotide sequence ID" value="NZ_CP163432.1"/>
</dbReference>
<accession>A0AB39N0J9</accession>
<sequence length="93" mass="10736">MKDLSTDRWILLKPARSVRFELRDVALTGREVVQMTDGSVWSVAHRRPDYWSHNPKAPLTVAFRTGGQFVDALEFIRNAERPYIVRELPEVAV</sequence>
<organism evidence="1">
    <name type="scientific">Streptomyces sp. R11</name>
    <dbReference type="NCBI Taxonomy" id="3238625"/>
    <lineage>
        <taxon>Bacteria</taxon>
        <taxon>Bacillati</taxon>
        <taxon>Actinomycetota</taxon>
        <taxon>Actinomycetes</taxon>
        <taxon>Kitasatosporales</taxon>
        <taxon>Streptomycetaceae</taxon>
        <taxon>Streptomyces</taxon>
    </lineage>
</organism>
<name>A0AB39N0J9_9ACTN</name>
<proteinExistence type="predicted"/>
<dbReference type="AlphaFoldDB" id="A0AB39N0J9"/>
<reference evidence="1" key="1">
    <citation type="submission" date="2024-07" db="EMBL/GenBank/DDBJ databases">
        <authorList>
            <person name="Yu S.T."/>
        </authorList>
    </citation>
    <scope>NUCLEOTIDE SEQUENCE</scope>
    <source>
        <strain evidence="1">R11</strain>
    </source>
</reference>
<gene>
    <name evidence="1" type="ORF">AB5J55_22335</name>
</gene>
<dbReference type="EMBL" id="CP163432">
    <property type="protein sequence ID" value="XDQ12180.1"/>
    <property type="molecule type" value="Genomic_DNA"/>
</dbReference>
<evidence type="ECO:0000313" key="1">
    <source>
        <dbReference type="EMBL" id="XDQ12180.1"/>
    </source>
</evidence>